<accession>A0A418STW2</accession>
<name>A0A418STW2_9RHOB</name>
<dbReference type="OrthoDB" id="6183775at2"/>
<keyword evidence="1" id="KW-1133">Transmembrane helix</keyword>
<protein>
    <submittedName>
        <fullName evidence="3">Tripartite tricarboxylate transporter TctB family protein</fullName>
    </submittedName>
</protein>
<keyword evidence="4" id="KW-1185">Reference proteome</keyword>
<evidence type="ECO:0000259" key="2">
    <source>
        <dbReference type="Pfam" id="PF07331"/>
    </source>
</evidence>
<dbReference type="EMBL" id="QZCG01000008">
    <property type="protein sequence ID" value="RJE84423.1"/>
    <property type="molecule type" value="Genomic_DNA"/>
</dbReference>
<dbReference type="Pfam" id="PF07331">
    <property type="entry name" value="TctB"/>
    <property type="match status" value="1"/>
</dbReference>
<comment type="caution">
    <text evidence="3">The sequence shown here is derived from an EMBL/GenBank/DDBJ whole genome shotgun (WGS) entry which is preliminary data.</text>
</comment>
<dbReference type="Proteomes" id="UP000284202">
    <property type="component" value="Unassembled WGS sequence"/>
</dbReference>
<keyword evidence="1" id="KW-0472">Membrane</keyword>
<feature type="transmembrane region" description="Helical" evidence="1">
    <location>
        <begin position="46"/>
        <end position="65"/>
    </location>
</feature>
<proteinExistence type="predicted"/>
<keyword evidence="1" id="KW-0812">Transmembrane</keyword>
<dbReference type="AlphaFoldDB" id="A0A418STW2"/>
<reference evidence="4" key="1">
    <citation type="submission" date="2018-09" db="EMBL/GenBank/DDBJ databases">
        <title>Acidovorax cavernicola nov. sp. isolated from Gruta de las Maravillas (Aracena, Spain).</title>
        <authorList>
            <person name="Jurado V."/>
            <person name="Gutierrez-Patricio S."/>
            <person name="Gonzalez-Pimentel J.L."/>
            <person name="Miller A.Z."/>
            <person name="Laiz L."/>
            <person name="Saiz-Jimenez C."/>
        </authorList>
    </citation>
    <scope>NUCLEOTIDE SEQUENCE [LARGE SCALE GENOMIC DNA]</scope>
    <source>
        <strain evidence="4">1011MAR3C25</strain>
    </source>
</reference>
<dbReference type="RefSeq" id="WP_119749287.1">
    <property type="nucleotide sequence ID" value="NZ_QZCG01000008.1"/>
</dbReference>
<evidence type="ECO:0000313" key="4">
    <source>
        <dbReference type="Proteomes" id="UP000284202"/>
    </source>
</evidence>
<feature type="transmembrane region" description="Helical" evidence="1">
    <location>
        <begin position="132"/>
        <end position="154"/>
    </location>
</feature>
<feature type="transmembrane region" description="Helical" evidence="1">
    <location>
        <begin position="96"/>
        <end position="120"/>
    </location>
</feature>
<dbReference type="InterPro" id="IPR009936">
    <property type="entry name" value="DUF1468"/>
</dbReference>
<sequence>MTVRRFHAEVGTAFATAGLGIAAVTGAAGLGFGWEESGPQPGYFPFYVGLILIGASLWNLMRAFMKHRAAVLHERNSGEIEEPFLGRENLGRIGMFLAAMAGFVIGTLTLGVYVASTVYIAWSAWRQGGYRLWVALAIGAGFTIVQYVIFEVIFKIPLLKGPIEPLLGIY</sequence>
<evidence type="ECO:0000313" key="3">
    <source>
        <dbReference type="EMBL" id="RJE84423.1"/>
    </source>
</evidence>
<feature type="transmembrane region" description="Helical" evidence="1">
    <location>
        <begin position="12"/>
        <end position="34"/>
    </location>
</feature>
<organism evidence="3 4">
    <name type="scientific">Paracoccus onubensis</name>
    <dbReference type="NCBI Taxonomy" id="1675788"/>
    <lineage>
        <taxon>Bacteria</taxon>
        <taxon>Pseudomonadati</taxon>
        <taxon>Pseudomonadota</taxon>
        <taxon>Alphaproteobacteria</taxon>
        <taxon>Rhodobacterales</taxon>
        <taxon>Paracoccaceae</taxon>
        <taxon>Paracoccus</taxon>
    </lineage>
</organism>
<feature type="domain" description="DUF1468" evidence="2">
    <location>
        <begin position="17"/>
        <end position="158"/>
    </location>
</feature>
<gene>
    <name evidence="3" type="ORF">D3P04_12250</name>
</gene>
<evidence type="ECO:0000256" key="1">
    <source>
        <dbReference type="SAM" id="Phobius"/>
    </source>
</evidence>